<evidence type="ECO:0000256" key="8">
    <source>
        <dbReference type="ARBA" id="ARBA00022840"/>
    </source>
</evidence>
<dbReference type="PANTHER" id="PTHR12358:SF106">
    <property type="entry name" value="LIPID KINASE YEGS"/>
    <property type="match status" value="1"/>
</dbReference>
<dbReference type="GO" id="GO:0005524">
    <property type="term" value="F:ATP binding"/>
    <property type="evidence" value="ECO:0007669"/>
    <property type="project" value="UniProtKB-KW"/>
</dbReference>
<comment type="cofactor">
    <cofactor evidence="1">
        <name>Mg(2+)</name>
        <dbReference type="ChEBI" id="CHEBI:18420"/>
    </cofactor>
</comment>
<dbReference type="PANTHER" id="PTHR12358">
    <property type="entry name" value="SPHINGOSINE KINASE"/>
    <property type="match status" value="1"/>
</dbReference>
<keyword evidence="15" id="KW-1185">Reference proteome</keyword>
<keyword evidence="4 14" id="KW-0808">Transferase</keyword>
<dbReference type="InterPro" id="IPR050187">
    <property type="entry name" value="Lipid_Phosphate_FormReg"/>
</dbReference>
<dbReference type="EMBL" id="LOEE01000072">
    <property type="protein sequence ID" value="KXG73856.1"/>
    <property type="molecule type" value="Genomic_DNA"/>
</dbReference>
<dbReference type="Gene3D" id="2.60.200.40">
    <property type="match status" value="1"/>
</dbReference>
<dbReference type="PROSITE" id="PS50146">
    <property type="entry name" value="DAGK"/>
    <property type="match status" value="1"/>
</dbReference>
<evidence type="ECO:0000256" key="1">
    <source>
        <dbReference type="ARBA" id="ARBA00001946"/>
    </source>
</evidence>
<keyword evidence="12" id="KW-1208">Phospholipid metabolism</keyword>
<reference evidence="14 15" key="1">
    <citation type="submission" date="2015-12" db="EMBL/GenBank/DDBJ databases">
        <title>Draft genome sequence of the thermoanaerobe Thermotalea metallivorans, an isolate from the runoff channel of the Great Artesian Basin, Australia.</title>
        <authorList>
            <person name="Patel B.K."/>
        </authorList>
    </citation>
    <scope>NUCLEOTIDE SEQUENCE [LARGE SCALE GENOMIC DNA]</scope>
    <source>
        <strain evidence="14 15">B2-1</strain>
    </source>
</reference>
<dbReference type="InterPro" id="IPR016064">
    <property type="entry name" value="NAD/diacylglycerol_kinase_sf"/>
</dbReference>
<evidence type="ECO:0000313" key="14">
    <source>
        <dbReference type="EMBL" id="KXG73856.1"/>
    </source>
</evidence>
<dbReference type="InterPro" id="IPR017438">
    <property type="entry name" value="ATP-NAD_kinase_N"/>
</dbReference>
<accession>A0A140KZY1</accession>
<dbReference type="PATRIC" id="fig|520762.4.peg.3066"/>
<keyword evidence="7 14" id="KW-0418">Kinase</keyword>
<dbReference type="RefSeq" id="WP_068557868.1">
    <property type="nucleotide sequence ID" value="NZ_LOEE01000072.1"/>
</dbReference>
<protein>
    <submittedName>
        <fullName evidence="14">Diacylglycerol kinase</fullName>
        <ecNumber evidence="14">2.7.1.107</ecNumber>
    </submittedName>
</protein>
<dbReference type="GO" id="GO:0005886">
    <property type="term" value="C:plasma membrane"/>
    <property type="evidence" value="ECO:0007669"/>
    <property type="project" value="TreeGrafter"/>
</dbReference>
<dbReference type="STRING" id="520762.AN619_27760"/>
<name>A0A140KZY1_9FIRM</name>
<dbReference type="OrthoDB" id="142078at2"/>
<comment type="similarity">
    <text evidence="2">Belongs to the diacylglycerol/lipid kinase family.</text>
</comment>
<evidence type="ECO:0000313" key="15">
    <source>
        <dbReference type="Proteomes" id="UP000070456"/>
    </source>
</evidence>
<keyword evidence="5" id="KW-0479">Metal-binding</keyword>
<keyword evidence="6" id="KW-0547">Nucleotide-binding</keyword>
<evidence type="ECO:0000256" key="10">
    <source>
        <dbReference type="ARBA" id="ARBA00023098"/>
    </source>
</evidence>
<evidence type="ECO:0000256" key="2">
    <source>
        <dbReference type="ARBA" id="ARBA00005983"/>
    </source>
</evidence>
<dbReference type="EC" id="2.7.1.107" evidence="14"/>
<feature type="domain" description="DAGKc" evidence="13">
    <location>
        <begin position="1"/>
        <end position="128"/>
    </location>
</feature>
<evidence type="ECO:0000256" key="3">
    <source>
        <dbReference type="ARBA" id="ARBA00022516"/>
    </source>
</evidence>
<proteinExistence type="inferred from homology"/>
<evidence type="ECO:0000256" key="5">
    <source>
        <dbReference type="ARBA" id="ARBA00022723"/>
    </source>
</evidence>
<dbReference type="SUPFAM" id="SSF111331">
    <property type="entry name" value="NAD kinase/diacylglycerol kinase-like"/>
    <property type="match status" value="1"/>
</dbReference>
<evidence type="ECO:0000256" key="7">
    <source>
        <dbReference type="ARBA" id="ARBA00022777"/>
    </source>
</evidence>
<organism evidence="14 15">
    <name type="scientific">Thermotalea metallivorans</name>
    <dbReference type="NCBI Taxonomy" id="520762"/>
    <lineage>
        <taxon>Bacteria</taxon>
        <taxon>Bacillati</taxon>
        <taxon>Bacillota</taxon>
        <taxon>Clostridia</taxon>
        <taxon>Peptostreptococcales</taxon>
        <taxon>Thermotaleaceae</taxon>
        <taxon>Thermotalea</taxon>
    </lineage>
</organism>
<keyword evidence="3" id="KW-0444">Lipid biosynthesis</keyword>
<gene>
    <name evidence="14" type="primary">dagK</name>
    <name evidence="14" type="ORF">AN619_27760</name>
</gene>
<dbReference type="InterPro" id="IPR001206">
    <property type="entry name" value="Diacylglycerol_kinase_cat_dom"/>
</dbReference>
<dbReference type="Gene3D" id="3.40.50.10330">
    <property type="entry name" value="Probable inorganic polyphosphate/atp-NAD kinase, domain 1"/>
    <property type="match status" value="1"/>
</dbReference>
<keyword evidence="11" id="KW-0594">Phospholipid biosynthesis</keyword>
<dbReference type="Pfam" id="PF00781">
    <property type="entry name" value="DAGK_cat"/>
    <property type="match status" value="1"/>
</dbReference>
<sequence length="304" mass="33276">MKGLFIINPVAGKGRGKKTAKHIERFMKEKAMAYDIRFTCCKGDGEAIARDAIQKGYDKIIAVGGDGTVYETANGMVGSHGILGIIPCGTGNDLAKSLGISGNIEKALNIIFEGYERTIDCGKANGRLFLNVASVGLDAEIVKETEMIKKYIKGPSAYVMGVFKTLLYFHDKEVWIDIDGVEMKKNIMLIAVANGRCYGGGMKIAPEARIDDGYFDICIVNKISKGKLLRLFPTIFSGKHLLVDEVELLRGKNIKIESREKLILNMDGDIGGETPVCIEMLKNGIRVMATHENISEDVITFVSK</sequence>
<dbReference type="SMART" id="SM00046">
    <property type="entry name" value="DAGKc"/>
    <property type="match status" value="1"/>
</dbReference>
<dbReference type="GO" id="GO:0004143">
    <property type="term" value="F:ATP-dependent diacylglycerol kinase activity"/>
    <property type="evidence" value="ECO:0007669"/>
    <property type="project" value="UniProtKB-EC"/>
</dbReference>
<evidence type="ECO:0000256" key="6">
    <source>
        <dbReference type="ARBA" id="ARBA00022741"/>
    </source>
</evidence>
<keyword evidence="8" id="KW-0067">ATP-binding</keyword>
<dbReference type="GO" id="GO:0008654">
    <property type="term" value="P:phospholipid biosynthetic process"/>
    <property type="evidence" value="ECO:0007669"/>
    <property type="project" value="UniProtKB-KW"/>
</dbReference>
<dbReference type="Proteomes" id="UP000070456">
    <property type="component" value="Unassembled WGS sequence"/>
</dbReference>
<dbReference type="NCBIfam" id="TIGR00147">
    <property type="entry name" value="YegS/Rv2252/BmrU family lipid kinase"/>
    <property type="match status" value="1"/>
</dbReference>
<dbReference type="InterPro" id="IPR005218">
    <property type="entry name" value="Diacylglycerol/lipid_kinase"/>
</dbReference>
<keyword evidence="10" id="KW-0443">Lipid metabolism</keyword>
<dbReference type="Pfam" id="PF19279">
    <property type="entry name" value="YegS_C"/>
    <property type="match status" value="1"/>
</dbReference>
<dbReference type="AlphaFoldDB" id="A0A140KZY1"/>
<dbReference type="GO" id="GO:0046872">
    <property type="term" value="F:metal ion binding"/>
    <property type="evidence" value="ECO:0007669"/>
    <property type="project" value="UniProtKB-KW"/>
</dbReference>
<evidence type="ECO:0000259" key="13">
    <source>
        <dbReference type="PROSITE" id="PS50146"/>
    </source>
</evidence>
<comment type="caution">
    <text evidence="14">The sequence shown here is derived from an EMBL/GenBank/DDBJ whole genome shotgun (WGS) entry which is preliminary data.</text>
</comment>
<evidence type="ECO:0000256" key="11">
    <source>
        <dbReference type="ARBA" id="ARBA00023209"/>
    </source>
</evidence>
<evidence type="ECO:0000256" key="9">
    <source>
        <dbReference type="ARBA" id="ARBA00022842"/>
    </source>
</evidence>
<dbReference type="InterPro" id="IPR045540">
    <property type="entry name" value="YegS/DAGK_C"/>
</dbReference>
<evidence type="ECO:0000256" key="4">
    <source>
        <dbReference type="ARBA" id="ARBA00022679"/>
    </source>
</evidence>
<keyword evidence="9" id="KW-0460">Magnesium</keyword>
<evidence type="ECO:0000256" key="12">
    <source>
        <dbReference type="ARBA" id="ARBA00023264"/>
    </source>
</evidence>